<evidence type="ECO:0000259" key="1">
    <source>
        <dbReference type="Pfam" id="PF01878"/>
    </source>
</evidence>
<dbReference type="Proteomes" id="UP000029736">
    <property type="component" value="Unassembled WGS sequence"/>
</dbReference>
<organism evidence="2 3">
    <name type="scientific">Phaeodactylibacter xiamenensis</name>
    <dbReference type="NCBI Taxonomy" id="1524460"/>
    <lineage>
        <taxon>Bacteria</taxon>
        <taxon>Pseudomonadati</taxon>
        <taxon>Bacteroidota</taxon>
        <taxon>Saprospiria</taxon>
        <taxon>Saprospirales</taxon>
        <taxon>Haliscomenobacteraceae</taxon>
        <taxon>Phaeodactylibacter</taxon>
    </lineage>
</organism>
<name>A0A098S150_9BACT</name>
<dbReference type="InterPro" id="IPR002740">
    <property type="entry name" value="EVE_domain"/>
</dbReference>
<dbReference type="InterPro" id="IPR047197">
    <property type="entry name" value="THYN1-like_EVE"/>
</dbReference>
<dbReference type="PANTHER" id="PTHR14087:SF7">
    <property type="entry name" value="THYMOCYTE NUCLEAR PROTEIN 1"/>
    <property type="match status" value="1"/>
</dbReference>
<dbReference type="EMBL" id="JPOS01000082">
    <property type="protein sequence ID" value="KGE86109.1"/>
    <property type="molecule type" value="Genomic_DNA"/>
</dbReference>
<gene>
    <name evidence="2" type="ORF">IX84_23515</name>
</gene>
<feature type="domain" description="EVE" evidence="1">
    <location>
        <begin position="2"/>
        <end position="132"/>
    </location>
</feature>
<reference evidence="2 3" key="1">
    <citation type="journal article" date="2014" name="Int. J. Syst. Evol. Microbiol.">
        <title>Phaeodactylibacter xiamenensis gen. nov., sp. nov., a member of the family Saprospiraceae isolated from the marine alga Phaeodactylum tricornutum.</title>
        <authorList>
            <person name="Chen Z.Jr."/>
            <person name="Lei X."/>
            <person name="Lai Q."/>
            <person name="Li Y."/>
            <person name="Zhang B."/>
            <person name="Zhang J."/>
            <person name="Zhang H."/>
            <person name="Yang L."/>
            <person name="Zheng W."/>
            <person name="Tian Y."/>
            <person name="Yu Z."/>
            <person name="Xu H.Jr."/>
            <person name="Zheng T."/>
        </authorList>
    </citation>
    <scope>NUCLEOTIDE SEQUENCE [LARGE SCALE GENOMIC DNA]</scope>
    <source>
        <strain evidence="2 3">KD52</strain>
    </source>
</reference>
<dbReference type="RefSeq" id="WP_044226157.1">
    <property type="nucleotide sequence ID" value="NZ_JBKAGJ010000002.1"/>
</dbReference>
<dbReference type="Pfam" id="PF01878">
    <property type="entry name" value="EVE"/>
    <property type="match status" value="1"/>
</dbReference>
<dbReference type="CDD" id="cd21133">
    <property type="entry name" value="EVE"/>
    <property type="match status" value="1"/>
</dbReference>
<protein>
    <submittedName>
        <fullName evidence="2">Ubiquinol-cytochrome C reductase</fullName>
    </submittedName>
</protein>
<sequence length="137" mass="15531">MNYWLVKSEPDEYGFSDLQAEGTGRWDGVRNYAARNHLRSMREGDLVLFYHSRKGLEVAGICKVVREAYPDPTAEKGDWSAVDLRAVRPLVQPVSLKAIKANPKLQEMPLVRIGRLSVMPVAEAEFREILKMGETEI</sequence>
<dbReference type="InterPro" id="IPR015947">
    <property type="entry name" value="PUA-like_sf"/>
</dbReference>
<evidence type="ECO:0000313" key="2">
    <source>
        <dbReference type="EMBL" id="KGE86109.1"/>
    </source>
</evidence>
<comment type="caution">
    <text evidence="2">The sequence shown here is derived from an EMBL/GenBank/DDBJ whole genome shotgun (WGS) entry which is preliminary data.</text>
</comment>
<proteinExistence type="predicted"/>
<evidence type="ECO:0000313" key="3">
    <source>
        <dbReference type="Proteomes" id="UP000029736"/>
    </source>
</evidence>
<dbReference type="SUPFAM" id="SSF88697">
    <property type="entry name" value="PUA domain-like"/>
    <property type="match status" value="1"/>
</dbReference>
<accession>A0A098S150</accession>
<keyword evidence="3" id="KW-1185">Reference proteome</keyword>
<dbReference type="PANTHER" id="PTHR14087">
    <property type="entry name" value="THYMOCYTE NUCLEAR PROTEIN 1"/>
    <property type="match status" value="1"/>
</dbReference>
<dbReference type="Gene3D" id="3.10.590.10">
    <property type="entry name" value="ph1033 like domains"/>
    <property type="match status" value="1"/>
</dbReference>
<dbReference type="InterPro" id="IPR052181">
    <property type="entry name" value="5hmC_binding"/>
</dbReference>
<dbReference type="AlphaFoldDB" id="A0A098S150"/>
<dbReference type="OrthoDB" id="9791347at2"/>